<dbReference type="Pfam" id="PF09827">
    <property type="entry name" value="CRISPR_Cas2"/>
    <property type="match status" value="1"/>
</dbReference>
<evidence type="ECO:0000256" key="4">
    <source>
        <dbReference type="ARBA" id="ARBA00022723"/>
    </source>
</evidence>
<dbReference type="GO" id="GO:0051607">
    <property type="term" value="P:defense response to virus"/>
    <property type="evidence" value="ECO:0007669"/>
    <property type="project" value="UniProtKB-UniRule"/>
</dbReference>
<comment type="similarity">
    <text evidence="2 9 10">Belongs to the CRISPR-associated endoribonuclease Cas2 protein family.</text>
</comment>
<dbReference type="InterPro" id="IPR021127">
    <property type="entry name" value="CRISPR_associated_Cas2"/>
</dbReference>
<sequence length="97" mass="11254">MLILITYDISFEDPQGPVRLRRIAKLCQDYGVRVQFSVFECDISPDQWVKLKIGLLDVFNPAVDSLRFYYLGSKWRGKVEHYGARPAVDVFRSTLII</sequence>
<dbReference type="PANTHER" id="PTHR34405:SF3">
    <property type="entry name" value="CRISPR-ASSOCIATED ENDORIBONUCLEASE CAS2 3"/>
    <property type="match status" value="1"/>
</dbReference>
<gene>
    <name evidence="9 11" type="primary">cas2</name>
    <name evidence="11" type="ORF">QB898_09925</name>
</gene>
<dbReference type="Proteomes" id="UP001237156">
    <property type="component" value="Unassembled WGS sequence"/>
</dbReference>
<comment type="cofactor">
    <cofactor evidence="1 9">
        <name>Mg(2+)</name>
        <dbReference type="ChEBI" id="CHEBI:18420"/>
    </cofactor>
</comment>
<evidence type="ECO:0000313" key="11">
    <source>
        <dbReference type="EMBL" id="MDG9700020.1"/>
    </source>
</evidence>
<evidence type="ECO:0000256" key="6">
    <source>
        <dbReference type="ARBA" id="ARBA00022801"/>
    </source>
</evidence>
<dbReference type="Gene3D" id="3.30.70.240">
    <property type="match status" value="1"/>
</dbReference>
<evidence type="ECO:0000256" key="3">
    <source>
        <dbReference type="ARBA" id="ARBA00022722"/>
    </source>
</evidence>
<comment type="function">
    <text evidence="9">CRISPR (clustered regularly interspaced short palindromic repeat), is an adaptive immune system that provides protection against mobile genetic elements (viruses, transposable elements and conjugative plasmids). CRISPR clusters contain sequences complementary to antecedent mobile elements and target invading nucleic acids. CRISPR clusters are transcribed and processed into CRISPR RNA (crRNA). Functions as a ssRNA-specific endoribonuclease. Involved in the integration of spacer DNA into the CRISPR cassette.</text>
</comment>
<protein>
    <recommendedName>
        <fullName evidence="9">CRISPR-associated endoribonuclease Cas2</fullName>
        <ecNumber evidence="9">3.1.-.-</ecNumber>
    </recommendedName>
</protein>
<dbReference type="GO" id="GO:0046872">
    <property type="term" value="F:metal ion binding"/>
    <property type="evidence" value="ECO:0007669"/>
    <property type="project" value="UniProtKB-UniRule"/>
</dbReference>
<accession>A0AAW6RID7</accession>
<organism evidence="11 12">
    <name type="scientific">Ottowia cancrivicina</name>
    <dbReference type="NCBI Taxonomy" id="3040346"/>
    <lineage>
        <taxon>Bacteria</taxon>
        <taxon>Pseudomonadati</taxon>
        <taxon>Pseudomonadota</taxon>
        <taxon>Betaproteobacteria</taxon>
        <taxon>Burkholderiales</taxon>
        <taxon>Comamonadaceae</taxon>
        <taxon>Ottowia</taxon>
    </lineage>
</organism>
<evidence type="ECO:0000256" key="7">
    <source>
        <dbReference type="ARBA" id="ARBA00022842"/>
    </source>
</evidence>
<evidence type="ECO:0000256" key="5">
    <source>
        <dbReference type="ARBA" id="ARBA00022759"/>
    </source>
</evidence>
<dbReference type="AlphaFoldDB" id="A0AAW6RID7"/>
<keyword evidence="8 9" id="KW-0051">Antiviral defense</keyword>
<keyword evidence="6 9" id="KW-0378">Hydrolase</keyword>
<name>A0AAW6RID7_9BURK</name>
<dbReference type="NCBIfam" id="TIGR01573">
    <property type="entry name" value="cas2"/>
    <property type="match status" value="1"/>
</dbReference>
<comment type="caution">
    <text evidence="11">The sequence shown here is derived from an EMBL/GenBank/DDBJ whole genome shotgun (WGS) entry which is preliminary data.</text>
</comment>
<keyword evidence="12" id="KW-1185">Reference proteome</keyword>
<evidence type="ECO:0000313" key="12">
    <source>
        <dbReference type="Proteomes" id="UP001237156"/>
    </source>
</evidence>
<evidence type="ECO:0000256" key="1">
    <source>
        <dbReference type="ARBA" id="ARBA00001946"/>
    </source>
</evidence>
<reference evidence="11 12" key="1">
    <citation type="submission" date="2023-04" db="EMBL/GenBank/DDBJ databases">
        <title>Ottowia paracancer sp. nov., isolated from human stomach.</title>
        <authorList>
            <person name="Song Y."/>
        </authorList>
    </citation>
    <scope>NUCLEOTIDE SEQUENCE [LARGE SCALE GENOMIC DNA]</scope>
    <source>
        <strain evidence="11 12">10c7w1</strain>
    </source>
</reference>
<evidence type="ECO:0000256" key="2">
    <source>
        <dbReference type="ARBA" id="ARBA00009959"/>
    </source>
</evidence>
<proteinExistence type="inferred from homology"/>
<dbReference type="HAMAP" id="MF_01471">
    <property type="entry name" value="Cas2"/>
    <property type="match status" value="1"/>
</dbReference>
<dbReference type="CDD" id="cd09725">
    <property type="entry name" value="Cas2_I_II_III"/>
    <property type="match status" value="1"/>
</dbReference>
<evidence type="ECO:0000256" key="9">
    <source>
        <dbReference type="HAMAP-Rule" id="MF_01471"/>
    </source>
</evidence>
<dbReference type="EMBL" id="JARVII010000021">
    <property type="protein sequence ID" value="MDG9700020.1"/>
    <property type="molecule type" value="Genomic_DNA"/>
</dbReference>
<dbReference type="GO" id="GO:0016787">
    <property type="term" value="F:hydrolase activity"/>
    <property type="evidence" value="ECO:0007669"/>
    <property type="project" value="UniProtKB-KW"/>
</dbReference>
<dbReference type="EC" id="3.1.-.-" evidence="9"/>
<dbReference type="RefSeq" id="WP_102283908.1">
    <property type="nucleotide sequence ID" value="NZ_JARVII010000021.1"/>
</dbReference>
<comment type="subunit">
    <text evidence="9">Homodimer, forms a heterotetramer with a Cas1 homodimer.</text>
</comment>
<keyword evidence="7 9" id="KW-0460">Magnesium</keyword>
<evidence type="ECO:0000256" key="8">
    <source>
        <dbReference type="ARBA" id="ARBA00023118"/>
    </source>
</evidence>
<dbReference type="GO" id="GO:0043571">
    <property type="term" value="P:maintenance of CRISPR repeat elements"/>
    <property type="evidence" value="ECO:0007669"/>
    <property type="project" value="UniProtKB-UniRule"/>
</dbReference>
<dbReference type="PIRSF" id="PIRSF032582">
    <property type="entry name" value="Cas2"/>
    <property type="match status" value="1"/>
</dbReference>
<keyword evidence="5 9" id="KW-0255">Endonuclease</keyword>
<dbReference type="PANTHER" id="PTHR34405">
    <property type="entry name" value="CRISPR-ASSOCIATED ENDORIBONUCLEASE CAS2"/>
    <property type="match status" value="1"/>
</dbReference>
<dbReference type="GO" id="GO:0004521">
    <property type="term" value="F:RNA endonuclease activity"/>
    <property type="evidence" value="ECO:0007669"/>
    <property type="project" value="UniProtKB-UniRule"/>
</dbReference>
<dbReference type="SUPFAM" id="SSF143430">
    <property type="entry name" value="TTP0101/SSO1404-like"/>
    <property type="match status" value="1"/>
</dbReference>
<feature type="binding site" evidence="9">
    <location>
        <position position="8"/>
    </location>
    <ligand>
        <name>Mg(2+)</name>
        <dbReference type="ChEBI" id="CHEBI:18420"/>
        <note>catalytic</note>
    </ligand>
</feature>
<evidence type="ECO:0000256" key="10">
    <source>
        <dbReference type="PIRNR" id="PIRNR032582"/>
    </source>
</evidence>
<keyword evidence="4 9" id="KW-0479">Metal-binding</keyword>
<keyword evidence="3 9" id="KW-0540">Nuclease</keyword>
<dbReference type="InterPro" id="IPR019199">
    <property type="entry name" value="Virulence_VapD/CRISPR_Cas2"/>
</dbReference>